<comment type="caution">
    <text evidence="2">The sequence shown here is derived from an EMBL/GenBank/DDBJ whole genome shotgun (WGS) entry which is preliminary data.</text>
</comment>
<name>A0A9N9PS76_9HELO</name>
<protein>
    <submittedName>
        <fullName evidence="2">Uncharacterized protein</fullName>
    </submittedName>
</protein>
<evidence type="ECO:0000313" key="2">
    <source>
        <dbReference type="EMBL" id="CAG8952252.1"/>
    </source>
</evidence>
<gene>
    <name evidence="2" type="ORF">HYFRA_00000992</name>
</gene>
<sequence length="111" mass="11930">MIQPDPLEDFTGVLFCPTTRPSQTEYHTGPSKSLGFLTGTEHRGVTTFGASNTARHALVLALPVSGCIWMYELAAAIGFGVQERRADAMRNGHDVFPWLPVALAMEGGQPG</sequence>
<evidence type="ECO:0000256" key="1">
    <source>
        <dbReference type="SAM" id="Phobius"/>
    </source>
</evidence>
<reference evidence="2" key="1">
    <citation type="submission" date="2021-07" db="EMBL/GenBank/DDBJ databases">
        <authorList>
            <person name="Durling M."/>
        </authorList>
    </citation>
    <scope>NUCLEOTIDE SEQUENCE</scope>
</reference>
<keyword evidence="1" id="KW-0812">Transmembrane</keyword>
<keyword evidence="1" id="KW-1133">Transmembrane helix</keyword>
<dbReference type="EMBL" id="CAJVRL010000045">
    <property type="protein sequence ID" value="CAG8952252.1"/>
    <property type="molecule type" value="Genomic_DNA"/>
</dbReference>
<keyword evidence="3" id="KW-1185">Reference proteome</keyword>
<evidence type="ECO:0000313" key="3">
    <source>
        <dbReference type="Proteomes" id="UP000696280"/>
    </source>
</evidence>
<organism evidence="2 3">
    <name type="scientific">Hymenoscyphus fraxineus</name>
    <dbReference type="NCBI Taxonomy" id="746836"/>
    <lineage>
        <taxon>Eukaryota</taxon>
        <taxon>Fungi</taxon>
        <taxon>Dikarya</taxon>
        <taxon>Ascomycota</taxon>
        <taxon>Pezizomycotina</taxon>
        <taxon>Leotiomycetes</taxon>
        <taxon>Helotiales</taxon>
        <taxon>Helotiaceae</taxon>
        <taxon>Hymenoscyphus</taxon>
    </lineage>
</organism>
<feature type="transmembrane region" description="Helical" evidence="1">
    <location>
        <begin position="57"/>
        <end position="81"/>
    </location>
</feature>
<dbReference type="AlphaFoldDB" id="A0A9N9PS76"/>
<keyword evidence="1" id="KW-0472">Membrane</keyword>
<proteinExistence type="predicted"/>
<accession>A0A9N9PS76</accession>
<dbReference type="Proteomes" id="UP000696280">
    <property type="component" value="Unassembled WGS sequence"/>
</dbReference>